<reference evidence="2" key="1">
    <citation type="journal article" date="2011" name="J. Bacteriol.">
        <title>Genome sequences of eight morphologically diverse alphaproteobacteria.</title>
        <authorList>
            <consortium name="US DOE Joint Genome Institute"/>
            <person name="Brown P.J."/>
            <person name="Kysela D.T."/>
            <person name="Buechlein A."/>
            <person name="Hemmerich C."/>
            <person name="Brun Y.V."/>
        </authorList>
    </citation>
    <scope>NUCLEOTIDE SEQUENCE [LARGE SCALE GENOMIC DNA]</scope>
    <source>
        <strain evidence="2">ATCC 51888 / DSM 1869 / NCIB 11706 / TK 0415</strain>
    </source>
</reference>
<dbReference type="STRING" id="582899.Hden_3200"/>
<organism evidence="1 2">
    <name type="scientific">Hyphomicrobium denitrificans (strain ATCC 51888 / DSM 1869 / NCIMB 11706 / TK 0415)</name>
    <dbReference type="NCBI Taxonomy" id="582899"/>
    <lineage>
        <taxon>Bacteria</taxon>
        <taxon>Pseudomonadati</taxon>
        <taxon>Pseudomonadota</taxon>
        <taxon>Alphaproteobacteria</taxon>
        <taxon>Hyphomicrobiales</taxon>
        <taxon>Hyphomicrobiaceae</taxon>
        <taxon>Hyphomicrobium</taxon>
    </lineage>
</organism>
<evidence type="ECO:0000313" key="1">
    <source>
        <dbReference type="EMBL" id="ADJ24995.1"/>
    </source>
</evidence>
<dbReference type="Proteomes" id="UP000002033">
    <property type="component" value="Chromosome"/>
</dbReference>
<dbReference type="AlphaFoldDB" id="D8JWN7"/>
<accession>D8JWN7</accession>
<dbReference type="HOGENOM" id="CLU_2537998_0_0_5"/>
<dbReference type="OrthoDB" id="7933872at2"/>
<dbReference type="EMBL" id="CP002083">
    <property type="protein sequence ID" value="ADJ24995.1"/>
    <property type="molecule type" value="Genomic_DNA"/>
</dbReference>
<evidence type="ECO:0000313" key="2">
    <source>
        <dbReference type="Proteomes" id="UP000002033"/>
    </source>
</evidence>
<gene>
    <name evidence="1" type="ordered locus">Hden_3200</name>
</gene>
<keyword evidence="2" id="KW-1185">Reference proteome</keyword>
<dbReference type="RefSeq" id="WP_013217154.1">
    <property type="nucleotide sequence ID" value="NC_014313.1"/>
</dbReference>
<dbReference type="KEGG" id="hdn:Hden_3200"/>
<sequence length="83" mass="9313">MKRSHLDGERFDARDVSNAAYTASMFAASVGMIWDLATGHVAVFDRMLTNISDDIRTPQNAERAAARYPSHRFYSNMESRADA</sequence>
<name>D8JWN7_HYPDA</name>
<proteinExistence type="predicted"/>
<protein>
    <submittedName>
        <fullName evidence="1">Uncharacterized protein</fullName>
    </submittedName>
</protein>